<proteinExistence type="predicted"/>
<dbReference type="EMBL" id="FNCW01000003">
    <property type="protein sequence ID" value="SDG58556.1"/>
    <property type="molecule type" value="Genomic_DNA"/>
</dbReference>
<sequence>MKLLFTILSLVCSMLAFSQTDLDVLEQSRRHQEWVELESNGRTLYNFVAYPEVPDKAKVFIVIHENRGLNDWARRFADELAEKGFIAIAPDLLSNTSEGISKTSDFKNSDAARTAIYNLDQDQVISDLDRVFDYAQSIAAGTGEVSVIGFCWGGSQSFKYATHNPNLEEAFVFYGTAPVAMEDLVKIEVPVYGFYGGSDARVNSTIPDTEQKMNRLGKFYTYHIYENGGHGFMRSGAQPNASPENKMAREKAWEDLLGLIQF</sequence>
<dbReference type="STRING" id="470826.SAMN04488027_103284"/>
<feature type="signal peptide" evidence="1">
    <location>
        <begin position="1"/>
        <end position="18"/>
    </location>
</feature>
<name>A0A1G7VFG3_9FLAO</name>
<evidence type="ECO:0000256" key="1">
    <source>
        <dbReference type="SAM" id="SignalP"/>
    </source>
</evidence>
<keyword evidence="4" id="KW-1185">Reference proteome</keyword>
<dbReference type="PANTHER" id="PTHR46623">
    <property type="entry name" value="CARBOXYMETHYLENEBUTENOLIDASE-RELATED"/>
    <property type="match status" value="1"/>
</dbReference>
<dbReference type="Pfam" id="PF01738">
    <property type="entry name" value="DLH"/>
    <property type="match status" value="1"/>
</dbReference>
<dbReference type="InterPro" id="IPR051049">
    <property type="entry name" value="Dienelactone_hydrolase-like"/>
</dbReference>
<accession>A0A1G7VFG3</accession>
<gene>
    <name evidence="3" type="ORF">SAMN04488027_103284</name>
</gene>
<evidence type="ECO:0000259" key="2">
    <source>
        <dbReference type="Pfam" id="PF01738"/>
    </source>
</evidence>
<dbReference type="InterPro" id="IPR002925">
    <property type="entry name" value="Dienelactn_hydro"/>
</dbReference>
<feature type="chain" id="PRO_5011563177" evidence="1">
    <location>
        <begin position="19"/>
        <end position="262"/>
    </location>
</feature>
<dbReference type="SUPFAM" id="SSF53474">
    <property type="entry name" value="alpha/beta-Hydrolases"/>
    <property type="match status" value="1"/>
</dbReference>
<dbReference type="AlphaFoldDB" id="A0A1G7VFG3"/>
<evidence type="ECO:0000313" key="4">
    <source>
        <dbReference type="Proteomes" id="UP000199296"/>
    </source>
</evidence>
<protein>
    <submittedName>
        <fullName evidence="3">Carboxymethylenebutenolidase</fullName>
    </submittedName>
</protein>
<dbReference type="PANTHER" id="PTHR46623:SF6">
    <property type="entry name" value="ALPHA_BETA-HYDROLASES SUPERFAMILY PROTEIN"/>
    <property type="match status" value="1"/>
</dbReference>
<dbReference type="RefSeq" id="WP_093366118.1">
    <property type="nucleotide sequence ID" value="NZ_FNCW01000003.1"/>
</dbReference>
<feature type="domain" description="Dienelactone hydrolase" evidence="2">
    <location>
        <begin position="47"/>
        <end position="259"/>
    </location>
</feature>
<dbReference type="OrthoDB" id="9787933at2"/>
<evidence type="ECO:0000313" key="3">
    <source>
        <dbReference type="EMBL" id="SDG58556.1"/>
    </source>
</evidence>
<dbReference type="GO" id="GO:0016787">
    <property type="term" value="F:hydrolase activity"/>
    <property type="evidence" value="ECO:0007669"/>
    <property type="project" value="InterPro"/>
</dbReference>
<dbReference type="Proteomes" id="UP000199296">
    <property type="component" value="Unassembled WGS sequence"/>
</dbReference>
<reference evidence="3 4" key="1">
    <citation type="submission" date="2016-10" db="EMBL/GenBank/DDBJ databases">
        <authorList>
            <person name="de Groot N.N."/>
        </authorList>
    </citation>
    <scope>NUCLEOTIDE SEQUENCE [LARGE SCALE GENOMIC DNA]</scope>
    <source>
        <strain evidence="3 4">DSM 19803</strain>
    </source>
</reference>
<organism evidence="3 4">
    <name type="scientific">Psychroflexus sediminis</name>
    <dbReference type="NCBI Taxonomy" id="470826"/>
    <lineage>
        <taxon>Bacteria</taxon>
        <taxon>Pseudomonadati</taxon>
        <taxon>Bacteroidota</taxon>
        <taxon>Flavobacteriia</taxon>
        <taxon>Flavobacteriales</taxon>
        <taxon>Flavobacteriaceae</taxon>
        <taxon>Psychroflexus</taxon>
    </lineage>
</organism>
<dbReference type="Gene3D" id="3.40.50.1820">
    <property type="entry name" value="alpha/beta hydrolase"/>
    <property type="match status" value="1"/>
</dbReference>
<dbReference type="InterPro" id="IPR029058">
    <property type="entry name" value="AB_hydrolase_fold"/>
</dbReference>
<keyword evidence="1" id="KW-0732">Signal</keyword>